<proteinExistence type="predicted"/>
<dbReference type="KEGG" id="vg:16194073"/>
<dbReference type="Proteomes" id="UP000202786">
    <property type="component" value="Segment"/>
</dbReference>
<gene>
    <name evidence="1" type="primary">154</name>
    <name evidence="1" type="ORF">HGTV1_154</name>
</gene>
<dbReference type="GeneID" id="16194073"/>
<evidence type="ECO:0000313" key="2">
    <source>
        <dbReference type="Proteomes" id="UP000202786"/>
    </source>
</evidence>
<reference evidence="1 2" key="1">
    <citation type="submission" date="2012-12" db="EMBL/GenBank/DDBJ databases">
        <authorList>
            <person name="Sencilo A."/>
            <person name="Jacobs-Sera D."/>
            <person name="Russell D.A."/>
            <person name="Ko C."/>
            <person name="Atanasova N."/>
            <person name="Osterlund E."/>
            <person name="Oksanen H.M."/>
            <person name="Bamford D.H."/>
            <person name="Hatfull G.F."/>
            <person name="Roine E."/>
            <person name="Hendrix R.W."/>
        </authorList>
    </citation>
    <scope>NUCLEOTIDE SEQUENCE [LARGE SCALE GENOMIC DNA]</scope>
</reference>
<keyword evidence="2" id="KW-1185">Reference proteome</keyword>
<dbReference type="EMBL" id="KC292026">
    <property type="protein sequence ID" value="AGM11451.1"/>
    <property type="molecule type" value="Genomic_DNA"/>
</dbReference>
<protein>
    <submittedName>
        <fullName evidence="1">Uncharacterized protein</fullName>
    </submittedName>
</protein>
<organism evidence="1 2">
    <name type="scientific">Halogranum tailed virus 1</name>
    <dbReference type="NCBI Taxonomy" id="1273749"/>
    <lineage>
        <taxon>Viruses</taxon>
        <taxon>Duplodnaviria</taxon>
        <taxon>Heunggongvirae</taxon>
        <taxon>Uroviricota</taxon>
        <taxon>Caudoviricetes</taxon>
        <taxon>Thumleimavirales</taxon>
        <taxon>Halomagnusviridae</taxon>
        <taxon>Hagravirus</taxon>
        <taxon>Hagravirus capitaneum</taxon>
        <taxon>Hagravirus HGTV1</taxon>
    </lineage>
</organism>
<sequence length="76" mass="8811">MKGLNTIWEDTETERPEASNKFLIGILSLKSAYEKGDEDLILDSLEYLVVEAQYDVLDVDREYTFTRTYNTAEVLQ</sequence>
<evidence type="ECO:0000313" key="1">
    <source>
        <dbReference type="EMBL" id="AGM11451.1"/>
    </source>
</evidence>
<accession>R4TGS3</accession>
<dbReference type="RefSeq" id="YP_008059329.1">
    <property type="nucleotide sequence ID" value="NC_021328.1"/>
</dbReference>
<name>R4TGS3_9CAUD</name>